<sequence length="166" mass="17949">MPSCTWPIGPDWVPVNSHQSQGRSDPDQPSDLGAGPEATESSGGPPEQPPDLTSNRRLNHAQAEVNQVVDILHDNMTKVIERDVMISSLDDKADSLHESAKMFENSTTALARKYWCQNMKMMIILGVICAIAVIAIAGNWKKVSLVQRASICGVAEATNRDPSSGP</sequence>
<evidence type="ECO:0000313" key="1">
    <source>
        <dbReference type="EMBL" id="KAH7995412.1"/>
    </source>
</evidence>
<keyword evidence="2" id="KW-1185">Reference proteome</keyword>
<accession>A0ACB8ERK5</accession>
<evidence type="ECO:0000313" key="2">
    <source>
        <dbReference type="Proteomes" id="UP000827872"/>
    </source>
</evidence>
<name>A0ACB8ERK5_9SAUR</name>
<comment type="caution">
    <text evidence="1">The sequence shown here is derived from an EMBL/GenBank/DDBJ whole genome shotgun (WGS) entry which is preliminary data.</text>
</comment>
<protein>
    <submittedName>
        <fullName evidence="1">Uncharacterized protein</fullName>
    </submittedName>
</protein>
<reference evidence="1" key="1">
    <citation type="submission" date="2021-08" db="EMBL/GenBank/DDBJ databases">
        <title>The first chromosome-level gecko genome reveals the dynamic sex chromosomes of Neotropical dwarf geckos (Sphaerodactylidae: Sphaerodactylus).</title>
        <authorList>
            <person name="Pinto B.J."/>
            <person name="Keating S.E."/>
            <person name="Gamble T."/>
        </authorList>
    </citation>
    <scope>NUCLEOTIDE SEQUENCE</scope>
    <source>
        <strain evidence="1">TG3544</strain>
    </source>
</reference>
<proteinExistence type="predicted"/>
<dbReference type="EMBL" id="CM037620">
    <property type="protein sequence ID" value="KAH7995412.1"/>
    <property type="molecule type" value="Genomic_DNA"/>
</dbReference>
<gene>
    <name evidence="1" type="ORF">K3G42_025346</name>
</gene>
<organism evidence="1 2">
    <name type="scientific">Sphaerodactylus townsendi</name>
    <dbReference type="NCBI Taxonomy" id="933632"/>
    <lineage>
        <taxon>Eukaryota</taxon>
        <taxon>Metazoa</taxon>
        <taxon>Chordata</taxon>
        <taxon>Craniata</taxon>
        <taxon>Vertebrata</taxon>
        <taxon>Euteleostomi</taxon>
        <taxon>Lepidosauria</taxon>
        <taxon>Squamata</taxon>
        <taxon>Bifurcata</taxon>
        <taxon>Gekkota</taxon>
        <taxon>Sphaerodactylidae</taxon>
        <taxon>Sphaerodactylus</taxon>
    </lineage>
</organism>
<dbReference type="Proteomes" id="UP000827872">
    <property type="component" value="Linkage Group LG07"/>
</dbReference>